<dbReference type="EMBL" id="CP064747">
    <property type="protein sequence ID" value="QPC60716.1"/>
    <property type="molecule type" value="Genomic_DNA"/>
</dbReference>
<gene>
    <name evidence="1" type="ORF">FCULG_00012628</name>
    <name evidence="2" type="ORF">HYE67_002947</name>
</gene>
<dbReference type="OrthoDB" id="5396311at2759"/>
<reference evidence="1 3" key="1">
    <citation type="submission" date="2018-02" db="EMBL/GenBank/DDBJ databases">
        <title>Fusarium culmorum secondary metabolites in fungal-bacterial-plant interactions.</title>
        <authorList>
            <person name="Schmidt R."/>
        </authorList>
    </citation>
    <scope>NUCLEOTIDE SEQUENCE [LARGE SCALE GENOMIC DNA]</scope>
    <source>
        <strain evidence="1 3">PV</strain>
    </source>
</reference>
<dbReference type="Proteomes" id="UP000241587">
    <property type="component" value="Unassembled WGS sequence"/>
</dbReference>
<protein>
    <submittedName>
        <fullName evidence="1">Uncharacterized protein</fullName>
    </submittedName>
</protein>
<evidence type="ECO:0000313" key="2">
    <source>
        <dbReference type="EMBL" id="QPC60716.1"/>
    </source>
</evidence>
<dbReference type="EMBL" id="PVEM01000017">
    <property type="protein sequence ID" value="PTD02529.1"/>
    <property type="molecule type" value="Genomic_DNA"/>
</dbReference>
<dbReference type="AlphaFoldDB" id="A0A2T4GG71"/>
<sequence>MVTQIPQTPISSNTANSISIEKYSGLLQTPQSSIQLHRTLQAVPDVISQDQAEKEEYMLKKRKKVIYNGNIEFVKVPAILKAREQMRKYYSQKEHLTALKD</sequence>
<accession>A0A2T4GG71</accession>
<name>A0A2T4GG71_FUSCU</name>
<organism evidence="1 3">
    <name type="scientific">Fusarium culmorum</name>
    <dbReference type="NCBI Taxonomy" id="5516"/>
    <lineage>
        <taxon>Eukaryota</taxon>
        <taxon>Fungi</taxon>
        <taxon>Dikarya</taxon>
        <taxon>Ascomycota</taxon>
        <taxon>Pezizomycotina</taxon>
        <taxon>Sordariomycetes</taxon>
        <taxon>Hypocreomycetidae</taxon>
        <taxon>Hypocreales</taxon>
        <taxon>Nectriaceae</taxon>
        <taxon>Fusarium</taxon>
    </lineage>
</organism>
<reference evidence="2" key="2">
    <citation type="submission" date="2020-11" db="EMBL/GenBank/DDBJ databases">
        <title>The chromosome-scale genome resource for two endophytic Fusarium species: F. culmorum and F. pseudograminearum.</title>
        <authorList>
            <person name="Yuan Z."/>
        </authorList>
    </citation>
    <scope>NUCLEOTIDE SEQUENCE</scope>
    <source>
        <strain evidence="2">Class2-1B</strain>
    </source>
</reference>
<evidence type="ECO:0000313" key="1">
    <source>
        <dbReference type="EMBL" id="PTD02529.1"/>
    </source>
</evidence>
<dbReference type="Proteomes" id="UP000663297">
    <property type="component" value="Chromosome 1"/>
</dbReference>
<proteinExistence type="predicted"/>
<evidence type="ECO:0000313" key="3">
    <source>
        <dbReference type="Proteomes" id="UP000241587"/>
    </source>
</evidence>
<keyword evidence="3" id="KW-1185">Reference proteome</keyword>